<dbReference type="GO" id="GO:0006511">
    <property type="term" value="P:ubiquitin-dependent protein catabolic process"/>
    <property type="evidence" value="ECO:0007669"/>
    <property type="project" value="TreeGrafter"/>
</dbReference>
<evidence type="ECO:0000259" key="7">
    <source>
        <dbReference type="PROSITE" id="PS50237"/>
    </source>
</evidence>
<comment type="catalytic activity">
    <reaction evidence="1">
        <text>S-ubiquitinyl-[E2 ubiquitin-conjugating enzyme]-L-cysteine + [acceptor protein]-L-lysine = [E2 ubiquitin-conjugating enzyme]-L-cysteine + N(6)-ubiquitinyl-[acceptor protein]-L-lysine.</text>
        <dbReference type="EC" id="2.3.2.26"/>
    </reaction>
</comment>
<dbReference type="Gene3D" id="3.90.1750.10">
    <property type="entry name" value="Hect, E3 ligase catalytic domains"/>
    <property type="match status" value="1"/>
</dbReference>
<accession>A0A6S7FXY1</accession>
<name>A0A6S7FXY1_PARCT</name>
<dbReference type="EMBL" id="CACRXK020000325">
    <property type="protein sequence ID" value="CAB3980806.1"/>
    <property type="molecule type" value="Genomic_DNA"/>
</dbReference>
<organism evidence="8 9">
    <name type="scientific">Paramuricea clavata</name>
    <name type="common">Red gorgonian</name>
    <name type="synonym">Violescent sea-whip</name>
    <dbReference type="NCBI Taxonomy" id="317549"/>
    <lineage>
        <taxon>Eukaryota</taxon>
        <taxon>Metazoa</taxon>
        <taxon>Cnidaria</taxon>
        <taxon>Anthozoa</taxon>
        <taxon>Octocorallia</taxon>
        <taxon>Malacalcyonacea</taxon>
        <taxon>Plexauridae</taxon>
        <taxon>Paramuricea</taxon>
    </lineage>
</organism>
<dbReference type="Gene3D" id="3.30.2410.10">
    <property type="entry name" value="Hect, E3 ligase catalytic domain"/>
    <property type="match status" value="1"/>
</dbReference>
<dbReference type="Proteomes" id="UP001152795">
    <property type="component" value="Unassembled WGS sequence"/>
</dbReference>
<dbReference type="OrthoDB" id="5979103at2759"/>
<dbReference type="GO" id="GO:0016567">
    <property type="term" value="P:protein ubiquitination"/>
    <property type="evidence" value="ECO:0007669"/>
    <property type="project" value="TreeGrafter"/>
</dbReference>
<reference evidence="8" key="1">
    <citation type="submission" date="2020-04" db="EMBL/GenBank/DDBJ databases">
        <authorList>
            <person name="Alioto T."/>
            <person name="Alioto T."/>
            <person name="Gomez Garrido J."/>
        </authorList>
    </citation>
    <scope>NUCLEOTIDE SEQUENCE</scope>
    <source>
        <strain evidence="8">A484AB</strain>
    </source>
</reference>
<comment type="pathway">
    <text evidence="2">Protein modification; protein ubiquitination.</text>
</comment>
<evidence type="ECO:0000256" key="3">
    <source>
        <dbReference type="ARBA" id="ARBA00012485"/>
    </source>
</evidence>
<keyword evidence="9" id="KW-1185">Reference proteome</keyword>
<keyword evidence="5" id="KW-0833">Ubl conjugation pathway</keyword>
<feature type="region of interest" description="Disordered" evidence="6">
    <location>
        <begin position="18"/>
        <end position="100"/>
    </location>
</feature>
<evidence type="ECO:0000256" key="6">
    <source>
        <dbReference type="SAM" id="MobiDB-lite"/>
    </source>
</evidence>
<evidence type="ECO:0000256" key="5">
    <source>
        <dbReference type="ARBA" id="ARBA00022786"/>
    </source>
</evidence>
<dbReference type="InterPro" id="IPR000569">
    <property type="entry name" value="HECT_dom"/>
</dbReference>
<dbReference type="PANTHER" id="PTHR11254:SF440">
    <property type="entry name" value="E3 UBIQUITIN-PROTEIN LIGASE NEDD-4"/>
    <property type="match status" value="1"/>
</dbReference>
<evidence type="ECO:0000313" key="8">
    <source>
        <dbReference type="EMBL" id="CAB3980806.1"/>
    </source>
</evidence>
<dbReference type="GO" id="GO:0005737">
    <property type="term" value="C:cytoplasm"/>
    <property type="evidence" value="ECO:0007669"/>
    <property type="project" value="TreeGrafter"/>
</dbReference>
<dbReference type="GO" id="GO:0061630">
    <property type="term" value="F:ubiquitin protein ligase activity"/>
    <property type="evidence" value="ECO:0007669"/>
    <property type="project" value="UniProtKB-EC"/>
</dbReference>
<dbReference type="PANTHER" id="PTHR11254">
    <property type="entry name" value="HECT DOMAIN UBIQUITIN-PROTEIN LIGASE"/>
    <property type="match status" value="1"/>
</dbReference>
<feature type="domain" description="HECT" evidence="7">
    <location>
        <begin position="525"/>
        <end position="596"/>
    </location>
</feature>
<proteinExistence type="predicted"/>
<dbReference type="InterPro" id="IPR050409">
    <property type="entry name" value="E3_ubiq-protein_ligase"/>
</dbReference>
<evidence type="ECO:0000256" key="1">
    <source>
        <dbReference type="ARBA" id="ARBA00000885"/>
    </source>
</evidence>
<gene>
    <name evidence="8" type="ORF">PACLA_8A032141</name>
</gene>
<evidence type="ECO:0000256" key="2">
    <source>
        <dbReference type="ARBA" id="ARBA00004906"/>
    </source>
</evidence>
<dbReference type="EC" id="2.3.2.26" evidence="3"/>
<evidence type="ECO:0000256" key="4">
    <source>
        <dbReference type="ARBA" id="ARBA00022679"/>
    </source>
</evidence>
<feature type="compositionally biased region" description="Polar residues" evidence="6">
    <location>
        <begin position="18"/>
        <end position="30"/>
    </location>
</feature>
<dbReference type="AlphaFoldDB" id="A0A6S7FXY1"/>
<dbReference type="PROSITE" id="PS50237">
    <property type="entry name" value="HECT"/>
    <property type="match status" value="1"/>
</dbReference>
<sequence>MDKRISDAAELLRQASSMLLSVDPGTSSSPALVRSPEAESERPTVRPQGRSVNETLARARSMMQSSRTTGVFRRLSSSERLRATSGPKEKKSKTTSSTGSKDKPFEFALLACGDVDSDEPDDSLKKDMILDRGIVSLNEKDNEAAIREKLLSSLKGKYGMIGQNDFEFIKVNQKKISVLHLSKGTEYNYDVVKKLVGQGLLYVRIRRGYEFVIQQTSDSESDFVMTYPAAENDAKTEAHLSEDENMPQSGLADELPVAAQPPISVDLSQQPGSSTNVESPHTFFDTVVNAFPSNITEPTEILRYLQKKIVRGRPLEVTDPSTDLQGETNFITVDRENILQTTFEELKSVDDPRVTFEVQFYAEQAVDSGGPRREWMRLCNQQIKIKYFDNGIKEHLSEDYFYVGQMISIALLQNGQLPVYIPEDILQAIFVRKCEQLSPCIMELKRGMDTLGIPAFGRKFPQLLYLLRPSAIAKLSVRRLLFLLKPAFSEEGSNALSREKAVYTKFVKYTREVSSGRRVVTLENILEFATGASEEPPLGFTRSPNIQFVEVDNKELTTTENESNQVSEEVQQLNEKKKMWYFTPTAHTCPNTLQLPTESMVLPLPSEEDLFQLYDMAFKNTHFGIR</sequence>
<dbReference type="InterPro" id="IPR035983">
    <property type="entry name" value="Hect_E3_ubiquitin_ligase"/>
</dbReference>
<dbReference type="SUPFAM" id="SSF56204">
    <property type="entry name" value="Hect, E3 ligase catalytic domain"/>
    <property type="match status" value="2"/>
</dbReference>
<evidence type="ECO:0000313" key="9">
    <source>
        <dbReference type="Proteomes" id="UP001152795"/>
    </source>
</evidence>
<comment type="caution">
    <text evidence="8">The sequence shown here is derived from an EMBL/GenBank/DDBJ whole genome shotgun (WGS) entry which is preliminary data.</text>
</comment>
<keyword evidence="4" id="KW-0808">Transferase</keyword>
<protein>
    <recommendedName>
        <fullName evidence="3">HECT-type E3 ubiquitin transferase</fullName>
        <ecNumber evidence="3">2.3.2.26</ecNumber>
    </recommendedName>
</protein>